<accession>A0A0D3JJ78</accession>
<reference evidence="2" key="2">
    <citation type="submission" date="2024-10" db="UniProtKB">
        <authorList>
            <consortium name="EnsemblProtists"/>
        </authorList>
    </citation>
    <scope>IDENTIFICATION</scope>
</reference>
<proteinExistence type="predicted"/>
<reference evidence="3" key="1">
    <citation type="journal article" date="2013" name="Nature">
        <title>Pan genome of the phytoplankton Emiliania underpins its global distribution.</title>
        <authorList>
            <person name="Read B.A."/>
            <person name="Kegel J."/>
            <person name="Klute M.J."/>
            <person name="Kuo A."/>
            <person name="Lefebvre S.C."/>
            <person name="Maumus F."/>
            <person name="Mayer C."/>
            <person name="Miller J."/>
            <person name="Monier A."/>
            <person name="Salamov A."/>
            <person name="Young J."/>
            <person name="Aguilar M."/>
            <person name="Claverie J.M."/>
            <person name="Frickenhaus S."/>
            <person name="Gonzalez K."/>
            <person name="Herman E.K."/>
            <person name="Lin Y.C."/>
            <person name="Napier J."/>
            <person name="Ogata H."/>
            <person name="Sarno A.F."/>
            <person name="Shmutz J."/>
            <person name="Schroeder D."/>
            <person name="de Vargas C."/>
            <person name="Verret F."/>
            <person name="von Dassow P."/>
            <person name="Valentin K."/>
            <person name="Van de Peer Y."/>
            <person name="Wheeler G."/>
            <person name="Dacks J.B."/>
            <person name="Delwiche C.F."/>
            <person name="Dyhrman S.T."/>
            <person name="Glockner G."/>
            <person name="John U."/>
            <person name="Richards T."/>
            <person name="Worden A.Z."/>
            <person name="Zhang X."/>
            <person name="Grigoriev I.V."/>
            <person name="Allen A.E."/>
            <person name="Bidle K."/>
            <person name="Borodovsky M."/>
            <person name="Bowler C."/>
            <person name="Brownlee C."/>
            <person name="Cock J.M."/>
            <person name="Elias M."/>
            <person name="Gladyshev V.N."/>
            <person name="Groth M."/>
            <person name="Guda C."/>
            <person name="Hadaegh A."/>
            <person name="Iglesias-Rodriguez M.D."/>
            <person name="Jenkins J."/>
            <person name="Jones B.M."/>
            <person name="Lawson T."/>
            <person name="Leese F."/>
            <person name="Lindquist E."/>
            <person name="Lobanov A."/>
            <person name="Lomsadze A."/>
            <person name="Malik S.B."/>
            <person name="Marsh M.E."/>
            <person name="Mackinder L."/>
            <person name="Mock T."/>
            <person name="Mueller-Roeber B."/>
            <person name="Pagarete A."/>
            <person name="Parker M."/>
            <person name="Probert I."/>
            <person name="Quesneville H."/>
            <person name="Raines C."/>
            <person name="Rensing S.A."/>
            <person name="Riano-Pachon D.M."/>
            <person name="Richier S."/>
            <person name="Rokitta S."/>
            <person name="Shiraiwa Y."/>
            <person name="Soanes D.M."/>
            <person name="van der Giezen M."/>
            <person name="Wahlund T.M."/>
            <person name="Williams B."/>
            <person name="Wilson W."/>
            <person name="Wolfe G."/>
            <person name="Wurch L.L."/>
        </authorList>
    </citation>
    <scope>NUCLEOTIDE SEQUENCE</scope>
</reference>
<keyword evidence="3" id="KW-1185">Reference proteome</keyword>
<sequence>MRCVTLTNSRAQGEFKAGEREGRGVFGFASGNVESGFCKQDARVGEGVRWKADGRRAVRLRDGKGVEYISLEEARQTAERLGLPLPSPLPGA</sequence>
<dbReference type="PaxDb" id="2903-EOD23563"/>
<evidence type="ECO:0000313" key="2">
    <source>
        <dbReference type="EnsemblProtists" id="EOD23563"/>
    </source>
</evidence>
<dbReference type="EnsemblProtists" id="EOD23563">
    <property type="protein sequence ID" value="EOD23563"/>
    <property type="gene ID" value="EMIHUDRAFT_239466"/>
</dbReference>
<dbReference type="AlphaFoldDB" id="A0A0D3JJ78"/>
<evidence type="ECO:0000313" key="3">
    <source>
        <dbReference type="Proteomes" id="UP000013827"/>
    </source>
</evidence>
<evidence type="ECO:0000256" key="1">
    <source>
        <dbReference type="ARBA" id="ARBA00022737"/>
    </source>
</evidence>
<dbReference type="Pfam" id="PF02493">
    <property type="entry name" value="MORN"/>
    <property type="match status" value="2"/>
</dbReference>
<dbReference type="HOGENOM" id="CLU_178202_0_0_1"/>
<dbReference type="KEGG" id="ehx:EMIHUDRAFT_239466"/>
<dbReference type="Gene3D" id="2.20.110.10">
    <property type="entry name" value="Histone H3 K4-specific methyltransferase SET7/9 N-terminal domain"/>
    <property type="match status" value="1"/>
</dbReference>
<dbReference type="InterPro" id="IPR003409">
    <property type="entry name" value="MORN"/>
</dbReference>
<dbReference type="GeneID" id="17269108"/>
<dbReference type="RefSeq" id="XP_005775992.1">
    <property type="nucleotide sequence ID" value="XM_005775935.1"/>
</dbReference>
<organism evidence="2 3">
    <name type="scientific">Emiliania huxleyi (strain CCMP1516)</name>
    <dbReference type="NCBI Taxonomy" id="280463"/>
    <lineage>
        <taxon>Eukaryota</taxon>
        <taxon>Haptista</taxon>
        <taxon>Haptophyta</taxon>
        <taxon>Prymnesiophyceae</taxon>
        <taxon>Isochrysidales</taxon>
        <taxon>Noelaerhabdaceae</taxon>
        <taxon>Emiliania</taxon>
    </lineage>
</organism>
<dbReference type="Proteomes" id="UP000013827">
    <property type="component" value="Unassembled WGS sequence"/>
</dbReference>
<keyword evidence="1" id="KW-0677">Repeat</keyword>
<protein>
    <submittedName>
        <fullName evidence="2">Uncharacterized protein</fullName>
    </submittedName>
</protein>
<dbReference type="SUPFAM" id="SSF82185">
    <property type="entry name" value="Histone H3 K4-specific methyltransferase SET7/9 N-terminal domain"/>
    <property type="match status" value="1"/>
</dbReference>
<name>A0A0D3JJ78_EMIH1</name>